<keyword evidence="2" id="KW-0378">Hydrolase</keyword>
<feature type="domain" description="Calcineurin-like phosphoesterase" evidence="4">
    <location>
        <begin position="148"/>
        <end position="314"/>
    </location>
</feature>
<evidence type="ECO:0000313" key="6">
    <source>
        <dbReference type="Proteomes" id="UP000509579"/>
    </source>
</evidence>
<sequence>MFHVYCAIAYLFIVARVIAPLPIRPRWRFLLAVALLPGALYHFWSRLLFGTMFSAEVPYAIAALLGWTFCSFVLLLVFTVIGEIVAMLQALALRRLSNPPGATARRVTKLVLAFALGGYGFIQAARLPEVHRVPLAVKDLPADLEGFRMVQLTDLHISKLFQRDWVEGVVGRTNALQADLIVVTGDFIDGTVEARRDDVAPLAQLKARHGVIGIPGNHEYYFDYGAWKTALEGLGIRMLTNQHAVVQHGAGQLTVAGIADAVAQRFGYEGPDLNKALEGAPAAAPVVLLAHRPAGAASHAEAGVALQLSGHTHGGMVMGMEPVFGPPNEGYLSRGYRVGGMQLYVSNGTGLWMGFPIRLGVPSEITEFVLTRDR</sequence>
<keyword evidence="6" id="KW-1185">Reference proteome</keyword>
<reference evidence="5 6" key="1">
    <citation type="submission" date="2020-06" db="EMBL/GenBank/DDBJ databases">
        <title>Acidovorax antarctica sp. nov., isolated from Corinth ice sheet soil, Antarctic Fields Peninsula.</title>
        <authorList>
            <person name="Xu Q."/>
            <person name="Peng F."/>
        </authorList>
    </citation>
    <scope>NUCLEOTIDE SEQUENCE [LARGE SCALE GENOMIC DNA]</scope>
    <source>
        <strain evidence="5 6">16-35-5</strain>
    </source>
</reference>
<dbReference type="Proteomes" id="UP000509579">
    <property type="component" value="Chromosome"/>
</dbReference>
<proteinExistence type="predicted"/>
<evidence type="ECO:0000256" key="2">
    <source>
        <dbReference type="ARBA" id="ARBA00022801"/>
    </source>
</evidence>
<organism evidence="5 6">
    <name type="scientific">Comamonas antarctica</name>
    <dbReference type="NCBI Taxonomy" id="2743470"/>
    <lineage>
        <taxon>Bacteria</taxon>
        <taxon>Pseudomonadati</taxon>
        <taxon>Pseudomonadota</taxon>
        <taxon>Betaproteobacteria</taxon>
        <taxon>Burkholderiales</taxon>
        <taxon>Comamonadaceae</taxon>
        <taxon>Comamonas</taxon>
    </lineage>
</organism>
<dbReference type="AlphaFoldDB" id="A0A6N1X381"/>
<dbReference type="InterPro" id="IPR051158">
    <property type="entry name" value="Metallophosphoesterase_sf"/>
</dbReference>
<dbReference type="GO" id="GO:0046872">
    <property type="term" value="F:metal ion binding"/>
    <property type="evidence" value="ECO:0007669"/>
    <property type="project" value="UniProtKB-KW"/>
</dbReference>
<accession>A0A6N1X381</accession>
<keyword evidence="3" id="KW-0472">Membrane</keyword>
<dbReference type="EMBL" id="CP054840">
    <property type="protein sequence ID" value="QKV53791.1"/>
    <property type="molecule type" value="Genomic_DNA"/>
</dbReference>
<dbReference type="InterPro" id="IPR004843">
    <property type="entry name" value="Calcineurin-like_PHP"/>
</dbReference>
<dbReference type="Gene3D" id="3.60.21.10">
    <property type="match status" value="1"/>
</dbReference>
<dbReference type="KEGG" id="aant:HUK68_13320"/>
<keyword evidence="3" id="KW-1133">Transmembrane helix</keyword>
<name>A0A6N1X381_9BURK</name>
<dbReference type="GO" id="GO:0008758">
    <property type="term" value="F:UDP-2,3-diacylglucosamine hydrolase activity"/>
    <property type="evidence" value="ECO:0007669"/>
    <property type="project" value="TreeGrafter"/>
</dbReference>
<protein>
    <submittedName>
        <fullName evidence="5">Metallophosphoesterase</fullName>
    </submittedName>
</protein>
<feature type="transmembrane region" description="Helical" evidence="3">
    <location>
        <begin position="27"/>
        <end position="44"/>
    </location>
</feature>
<evidence type="ECO:0000259" key="4">
    <source>
        <dbReference type="Pfam" id="PF00149"/>
    </source>
</evidence>
<keyword evidence="3" id="KW-0812">Transmembrane</keyword>
<dbReference type="PANTHER" id="PTHR31302:SF31">
    <property type="entry name" value="PHOSPHODIESTERASE YAEI"/>
    <property type="match status" value="1"/>
</dbReference>
<dbReference type="SUPFAM" id="SSF56300">
    <property type="entry name" value="Metallo-dependent phosphatases"/>
    <property type="match status" value="1"/>
</dbReference>
<evidence type="ECO:0000313" key="5">
    <source>
        <dbReference type="EMBL" id="QKV53791.1"/>
    </source>
</evidence>
<dbReference type="GO" id="GO:0016020">
    <property type="term" value="C:membrane"/>
    <property type="evidence" value="ECO:0007669"/>
    <property type="project" value="GOC"/>
</dbReference>
<dbReference type="PANTHER" id="PTHR31302">
    <property type="entry name" value="TRANSMEMBRANE PROTEIN WITH METALLOPHOSPHOESTERASE DOMAIN-RELATED"/>
    <property type="match status" value="1"/>
</dbReference>
<gene>
    <name evidence="5" type="ORF">HUK68_13320</name>
</gene>
<dbReference type="InterPro" id="IPR029052">
    <property type="entry name" value="Metallo-depent_PP-like"/>
</dbReference>
<keyword evidence="1" id="KW-0479">Metal-binding</keyword>
<evidence type="ECO:0000256" key="1">
    <source>
        <dbReference type="ARBA" id="ARBA00022723"/>
    </source>
</evidence>
<dbReference type="CDD" id="cd07385">
    <property type="entry name" value="MPP_YkuE_C"/>
    <property type="match status" value="1"/>
</dbReference>
<dbReference type="RefSeq" id="WP_175504597.1">
    <property type="nucleotide sequence ID" value="NZ_CP054840.1"/>
</dbReference>
<feature type="transmembrane region" description="Helical" evidence="3">
    <location>
        <begin position="64"/>
        <end position="86"/>
    </location>
</feature>
<dbReference type="Pfam" id="PF00149">
    <property type="entry name" value="Metallophos"/>
    <property type="match status" value="1"/>
</dbReference>
<dbReference type="GO" id="GO:0009245">
    <property type="term" value="P:lipid A biosynthetic process"/>
    <property type="evidence" value="ECO:0007669"/>
    <property type="project" value="TreeGrafter"/>
</dbReference>
<evidence type="ECO:0000256" key="3">
    <source>
        <dbReference type="SAM" id="Phobius"/>
    </source>
</evidence>